<dbReference type="EMBL" id="JACHJT010000003">
    <property type="protein sequence ID" value="MBB4935683.1"/>
    <property type="molecule type" value="Genomic_DNA"/>
</dbReference>
<reference evidence="1 2" key="1">
    <citation type="submission" date="2020-08" db="EMBL/GenBank/DDBJ databases">
        <title>Sequencing the genomes of 1000 actinobacteria strains.</title>
        <authorList>
            <person name="Klenk H.-P."/>
        </authorList>
    </citation>
    <scope>NUCLEOTIDE SEQUENCE [LARGE SCALE GENOMIC DNA]</scope>
    <source>
        <strain evidence="1 2">DSM 102030</strain>
    </source>
</reference>
<gene>
    <name evidence="1" type="ORF">F4561_006592</name>
</gene>
<organism evidence="1 2">
    <name type="scientific">Lipingzhangella halophila</name>
    <dbReference type="NCBI Taxonomy" id="1783352"/>
    <lineage>
        <taxon>Bacteria</taxon>
        <taxon>Bacillati</taxon>
        <taxon>Actinomycetota</taxon>
        <taxon>Actinomycetes</taxon>
        <taxon>Streptosporangiales</taxon>
        <taxon>Nocardiopsidaceae</taxon>
        <taxon>Lipingzhangella</taxon>
    </lineage>
</organism>
<keyword evidence="2" id="KW-1185">Reference proteome</keyword>
<protein>
    <submittedName>
        <fullName evidence="1">Uncharacterized protein</fullName>
    </submittedName>
</protein>
<dbReference type="RefSeq" id="WP_184585452.1">
    <property type="nucleotide sequence ID" value="NZ_JACHJT010000003.1"/>
</dbReference>
<dbReference type="AlphaFoldDB" id="A0A7W7W6C4"/>
<name>A0A7W7W6C4_9ACTN</name>
<evidence type="ECO:0000313" key="1">
    <source>
        <dbReference type="EMBL" id="MBB4935683.1"/>
    </source>
</evidence>
<proteinExistence type="predicted"/>
<comment type="caution">
    <text evidence="1">The sequence shown here is derived from an EMBL/GenBank/DDBJ whole genome shotgun (WGS) entry which is preliminary data.</text>
</comment>
<accession>A0A7W7W6C4</accession>
<evidence type="ECO:0000313" key="2">
    <source>
        <dbReference type="Proteomes" id="UP000523007"/>
    </source>
</evidence>
<dbReference type="Proteomes" id="UP000523007">
    <property type="component" value="Unassembled WGS sequence"/>
</dbReference>
<sequence length="104" mass="11002">MATPISRPQGCTCPGCCCDRHDRRQACRAAGCDPCLDLPRPRTTTTIRVQRACNGCGNDLRDANAAELDSAVAGRRLPDVTGECPTCTLARPTTTAPTTTGDPR</sequence>